<evidence type="ECO:0000256" key="1">
    <source>
        <dbReference type="SAM" id="MobiDB-lite"/>
    </source>
</evidence>
<evidence type="ECO:0000313" key="3">
    <source>
        <dbReference type="Proteomes" id="UP000575985"/>
    </source>
</evidence>
<gene>
    <name evidence="2" type="ORF">HNR12_001747</name>
</gene>
<reference evidence="2 3" key="1">
    <citation type="submission" date="2020-07" db="EMBL/GenBank/DDBJ databases">
        <title>Sequencing the genomes of 1000 actinobacteria strains.</title>
        <authorList>
            <person name="Klenk H.-P."/>
        </authorList>
    </citation>
    <scope>NUCLEOTIDE SEQUENCE [LARGE SCALE GENOMIC DNA]</scope>
    <source>
        <strain evidence="2 3">DSM 45927</strain>
    </source>
</reference>
<organism evidence="2 3">
    <name type="scientific">Streptomonospora nanhaiensis</name>
    <dbReference type="NCBI Taxonomy" id="1323731"/>
    <lineage>
        <taxon>Bacteria</taxon>
        <taxon>Bacillati</taxon>
        <taxon>Actinomycetota</taxon>
        <taxon>Actinomycetes</taxon>
        <taxon>Streptosporangiales</taxon>
        <taxon>Nocardiopsidaceae</taxon>
        <taxon>Streptomonospora</taxon>
    </lineage>
</organism>
<protein>
    <submittedName>
        <fullName evidence="2">Uncharacterized protein</fullName>
    </submittedName>
</protein>
<name>A0A853BKB3_9ACTN</name>
<dbReference type="EMBL" id="JACCFO010000001">
    <property type="protein sequence ID" value="NYI95470.1"/>
    <property type="molecule type" value="Genomic_DNA"/>
</dbReference>
<dbReference type="Proteomes" id="UP000575985">
    <property type="component" value="Unassembled WGS sequence"/>
</dbReference>
<comment type="caution">
    <text evidence="2">The sequence shown here is derived from an EMBL/GenBank/DDBJ whole genome shotgun (WGS) entry which is preliminary data.</text>
</comment>
<feature type="region of interest" description="Disordered" evidence="1">
    <location>
        <begin position="70"/>
        <end position="104"/>
    </location>
</feature>
<dbReference type="AlphaFoldDB" id="A0A853BKB3"/>
<evidence type="ECO:0000313" key="2">
    <source>
        <dbReference type="EMBL" id="NYI95470.1"/>
    </source>
</evidence>
<feature type="compositionally biased region" description="Low complexity" evidence="1">
    <location>
        <begin position="84"/>
        <end position="104"/>
    </location>
</feature>
<sequence length="104" mass="10667">MGAAKDFPATDAARPAGRAALERLQAAANLFPTREHIDAGVVWDTRNNLPAVKTADTNRALGPRLSPTLAAAKSAQRTPHSADTRAATAPRTATTRAVGGAAAL</sequence>
<accession>A0A853BKB3</accession>
<keyword evidence="3" id="KW-1185">Reference proteome</keyword>
<dbReference type="RefSeq" id="WP_179766978.1">
    <property type="nucleotide sequence ID" value="NZ_JACCFO010000001.1"/>
</dbReference>
<proteinExistence type="predicted"/>